<dbReference type="PANTHER" id="PTHR18934:SF136">
    <property type="entry name" value="ATP-DEPENDENT RNA HELICASE DHX35-RELATED"/>
    <property type="match status" value="1"/>
</dbReference>
<dbReference type="PROSITE" id="PS51192">
    <property type="entry name" value="HELICASE_ATP_BIND_1"/>
    <property type="match status" value="1"/>
</dbReference>
<organism evidence="6 8">
    <name type="scientific">Ustilago bromivora</name>
    <dbReference type="NCBI Taxonomy" id="307758"/>
    <lineage>
        <taxon>Eukaryota</taxon>
        <taxon>Fungi</taxon>
        <taxon>Dikarya</taxon>
        <taxon>Basidiomycota</taxon>
        <taxon>Ustilaginomycotina</taxon>
        <taxon>Ustilaginomycetes</taxon>
        <taxon>Ustilaginales</taxon>
        <taxon>Ustilaginaceae</taxon>
        <taxon>Ustilago</taxon>
    </lineage>
</organism>
<dbReference type="EMBL" id="LT558125">
    <property type="protein sequence ID" value="SAM82912.1"/>
    <property type="molecule type" value="Genomic_DNA"/>
</dbReference>
<dbReference type="InterPro" id="IPR011709">
    <property type="entry name" value="DEAD-box_helicase_OB_fold"/>
</dbReference>
<evidence type="ECO:0000256" key="2">
    <source>
        <dbReference type="ARBA" id="ARBA00022840"/>
    </source>
</evidence>
<gene>
    <name evidence="7" type="ORF">UBRO2_05411</name>
    <name evidence="6" type="ORF">UBRO_03448</name>
</gene>
<proteinExistence type="predicted"/>
<evidence type="ECO:0000259" key="5">
    <source>
        <dbReference type="PROSITE" id="PS51194"/>
    </source>
</evidence>
<keyword evidence="6" id="KW-0347">Helicase</keyword>
<keyword evidence="9" id="KW-1185">Reference proteome</keyword>
<reference evidence="8" key="2">
    <citation type="submission" date="2016-04" db="EMBL/GenBank/DDBJ databases">
        <authorList>
            <person name="Guldener U."/>
            <person name="Guldener U."/>
        </authorList>
    </citation>
    <scope>NUCLEOTIDE SEQUENCE [LARGE SCALE GENOMIC DNA]</scope>
    <source>
        <strain evidence="8">UB2112</strain>
    </source>
</reference>
<dbReference type="PROSITE" id="PS51194">
    <property type="entry name" value="HELICASE_CTER"/>
    <property type="match status" value="1"/>
</dbReference>
<evidence type="ECO:0000313" key="9">
    <source>
        <dbReference type="Proteomes" id="UP000658997"/>
    </source>
</evidence>
<evidence type="ECO:0000313" key="8">
    <source>
        <dbReference type="Proteomes" id="UP000179920"/>
    </source>
</evidence>
<evidence type="ECO:0000313" key="6">
    <source>
        <dbReference type="EMBL" id="SAM82912.1"/>
    </source>
</evidence>
<dbReference type="Pfam" id="PF07717">
    <property type="entry name" value="OB_NTP_bind"/>
    <property type="match status" value="1"/>
</dbReference>
<dbReference type="Gene3D" id="3.40.50.300">
    <property type="entry name" value="P-loop containing nucleotide triphosphate hydrolases"/>
    <property type="match status" value="2"/>
</dbReference>
<dbReference type="Proteomes" id="UP000658997">
    <property type="component" value="Unassembled WGS sequence"/>
</dbReference>
<feature type="compositionally biased region" description="Polar residues" evidence="3">
    <location>
        <begin position="25"/>
        <end position="40"/>
    </location>
</feature>
<evidence type="ECO:0000313" key="7">
    <source>
        <dbReference type="EMBL" id="SYW84311.1"/>
    </source>
</evidence>
<dbReference type="InterPro" id="IPR001650">
    <property type="entry name" value="Helicase_C-like"/>
</dbReference>
<dbReference type="InterPro" id="IPR014001">
    <property type="entry name" value="Helicase_ATP-bd"/>
</dbReference>
<feature type="region of interest" description="Disordered" evidence="3">
    <location>
        <begin position="1"/>
        <end position="45"/>
    </location>
</feature>
<dbReference type="InterPro" id="IPR027417">
    <property type="entry name" value="P-loop_NTPase"/>
</dbReference>
<dbReference type="GO" id="GO:0004386">
    <property type="term" value="F:helicase activity"/>
    <property type="evidence" value="ECO:0007669"/>
    <property type="project" value="UniProtKB-KW"/>
</dbReference>
<dbReference type="InterPro" id="IPR007502">
    <property type="entry name" value="Helicase-assoc_dom"/>
</dbReference>
<reference evidence="7" key="3">
    <citation type="submission" date="2018-08" db="EMBL/GenBank/DDBJ databases">
        <authorList>
            <person name="Guldener U."/>
        </authorList>
    </citation>
    <scope>NUCLEOTIDE SEQUENCE</scope>
    <source>
        <strain evidence="7">UB2</strain>
    </source>
</reference>
<dbReference type="GO" id="GO:0071013">
    <property type="term" value="C:catalytic step 2 spliceosome"/>
    <property type="evidence" value="ECO:0007669"/>
    <property type="project" value="TreeGrafter"/>
</dbReference>
<dbReference type="CDD" id="cd17917">
    <property type="entry name" value="DEXHc_RHA-like"/>
    <property type="match status" value="1"/>
</dbReference>
<sequence>MSTTTPVTLSKPAFWKPGTAPPPTGSSLDRSSESTPFLPQTRSSTTCTTSAISSSHLQILHALESSQIVILISPTSANRSTHLPLLLHTSSWSSPTHGIIGITQPRRTATISLASHVSSLLSCPLGSTVGYNVPFEDHSSPSTRIKYLTDEALFRELIRDPLLTNYSVVVVDEAQERSAWGDLLLAMLKKVIRRRRELRIVVSCATDGAIFKDFFQGQGVGGVKVIKLDDRTYPVDIAYLKQPCQDYVREMVETMLKIHSTEPMGDILAFLPSREEVEFALQLLSDRQLDLPPSESRFLLLPLHAGLSASEQESIFSSTPPGQRKVVVATNSAETSITIPNITYVVDCGLEKLPLTSPDGIQRLASLPTSHATAARRAIQAGQVGGGRCFRLYTEQYFSTQMPKMTPPELNRVDLTRPVLMLKSLGIDNLVRFDWIPPAPPPESLARALQRLLELEALDESTRLTQRGEWMADLPLPPHLGRILIGAAEEGCAKEMLSVVAMMQITSPFWRLETIETKTSVRQFIAQEGDLFTLLNVYVAFTNDSVGRRSAKWCSRNRLNFQALSRAVSICNQLEKYLIRFSNSPGSGLNAESSVLDREDAIEKITRVLAKGLYANLAKYDEATMTYTTTVGGETVHPHPSSVFFNRKPDGRKRWILFGEATQGTGGSGEAKTYIRDITLLGELEWLFGSVSGFYNIETKFGKESSSTAIPISGINGADEEL</sequence>
<keyword evidence="6" id="KW-0378">Hydrolase</keyword>
<dbReference type="Pfam" id="PF21010">
    <property type="entry name" value="HA2_C"/>
    <property type="match status" value="1"/>
</dbReference>
<protein>
    <submittedName>
        <fullName evidence="7">Related to PRP43 - spliceosomal RNA helicase (DEAH-box family)</fullName>
    </submittedName>
    <submittedName>
        <fullName evidence="6">Related to PRP43-spliceosomal RNA helicase (DEAH-box family)</fullName>
    </submittedName>
</protein>
<evidence type="ECO:0000256" key="3">
    <source>
        <dbReference type="SAM" id="MobiDB-lite"/>
    </source>
</evidence>
<accession>A0A1K0H8T4</accession>
<dbReference type="SUPFAM" id="SSF52540">
    <property type="entry name" value="P-loop containing nucleoside triphosphate hydrolases"/>
    <property type="match status" value="1"/>
</dbReference>
<dbReference type="EMBL" id="ULHB01000165">
    <property type="protein sequence ID" value="SYW84311.1"/>
    <property type="molecule type" value="Genomic_DNA"/>
</dbReference>
<dbReference type="SMART" id="SM00490">
    <property type="entry name" value="HELICc"/>
    <property type="match status" value="1"/>
</dbReference>
<dbReference type="PANTHER" id="PTHR18934">
    <property type="entry name" value="ATP-DEPENDENT RNA HELICASE"/>
    <property type="match status" value="1"/>
</dbReference>
<keyword evidence="1" id="KW-0547">Nucleotide-binding</keyword>
<dbReference type="CDD" id="cd18791">
    <property type="entry name" value="SF2_C_RHA"/>
    <property type="match status" value="1"/>
</dbReference>
<dbReference type="OrthoDB" id="10253254at2759"/>
<dbReference type="Proteomes" id="UP000179920">
    <property type="component" value="Chromosome IX"/>
</dbReference>
<dbReference type="InterPro" id="IPR048333">
    <property type="entry name" value="HA2_WH"/>
</dbReference>
<keyword evidence="2" id="KW-0067">ATP-binding</keyword>
<feature type="domain" description="Helicase C-terminal" evidence="5">
    <location>
        <begin position="250"/>
        <end position="426"/>
    </location>
</feature>
<evidence type="ECO:0000256" key="1">
    <source>
        <dbReference type="ARBA" id="ARBA00022741"/>
    </source>
</evidence>
<dbReference type="Pfam" id="PF04408">
    <property type="entry name" value="WHD_HA2"/>
    <property type="match status" value="1"/>
</dbReference>
<feature type="domain" description="Helicase ATP-binding" evidence="4">
    <location>
        <begin position="60"/>
        <end position="206"/>
    </location>
</feature>
<dbReference type="AlphaFoldDB" id="A0A1K0H8T4"/>
<dbReference type="GO" id="GO:0003723">
    <property type="term" value="F:RNA binding"/>
    <property type="evidence" value="ECO:0007669"/>
    <property type="project" value="TreeGrafter"/>
</dbReference>
<dbReference type="Pfam" id="PF00271">
    <property type="entry name" value="Helicase_C"/>
    <property type="match status" value="1"/>
</dbReference>
<reference evidence="6" key="1">
    <citation type="submission" date="2016-04" db="EMBL/GenBank/DDBJ databases">
        <authorList>
            <person name="Evans L.H."/>
            <person name="Alamgir A."/>
            <person name="Owens N."/>
            <person name="Weber N.D."/>
            <person name="Virtaneva K."/>
            <person name="Barbian K."/>
            <person name="Babar A."/>
            <person name="Rosenke K."/>
        </authorList>
    </citation>
    <scope>NUCLEOTIDE SEQUENCE</scope>
    <source>
        <strain evidence="6">UB2112</strain>
    </source>
</reference>
<name>A0A1K0H8T4_9BASI</name>
<dbReference type="Gene3D" id="1.20.120.1080">
    <property type="match status" value="1"/>
</dbReference>
<dbReference type="SMART" id="SM00847">
    <property type="entry name" value="HA2"/>
    <property type="match status" value="1"/>
</dbReference>
<evidence type="ECO:0000259" key="4">
    <source>
        <dbReference type="PROSITE" id="PS51192"/>
    </source>
</evidence>